<proteinExistence type="predicted"/>
<dbReference type="AlphaFoldDB" id="K1DW14"/>
<organism evidence="2 3">
    <name type="scientific">Janibacter hoylei PVAS-1</name>
    <dbReference type="NCBI Taxonomy" id="1210046"/>
    <lineage>
        <taxon>Bacteria</taxon>
        <taxon>Bacillati</taxon>
        <taxon>Actinomycetota</taxon>
        <taxon>Actinomycetes</taxon>
        <taxon>Micrococcales</taxon>
        <taxon>Intrasporangiaceae</taxon>
        <taxon>Janibacter</taxon>
    </lineage>
</organism>
<evidence type="ECO:0000256" key="1">
    <source>
        <dbReference type="SAM" id="MobiDB-lite"/>
    </source>
</evidence>
<dbReference type="PATRIC" id="fig|1210046.3.peg.2203"/>
<dbReference type="STRING" id="1210046.B277_11475"/>
<feature type="compositionally biased region" description="Basic residues" evidence="1">
    <location>
        <begin position="81"/>
        <end position="135"/>
    </location>
</feature>
<accession>K1DW14</accession>
<feature type="region of interest" description="Disordered" evidence="1">
    <location>
        <begin position="69"/>
        <end position="148"/>
    </location>
</feature>
<evidence type="ECO:0000313" key="3">
    <source>
        <dbReference type="Proteomes" id="UP000004474"/>
    </source>
</evidence>
<evidence type="ECO:0000313" key="2">
    <source>
        <dbReference type="EMBL" id="EKA60594.1"/>
    </source>
</evidence>
<dbReference type="Proteomes" id="UP000004474">
    <property type="component" value="Unassembled WGS sequence"/>
</dbReference>
<reference evidence="2 3" key="1">
    <citation type="journal article" date="2012" name="J. Bacteriol.">
        <title>Genome Sequence of Janibacter hoylei MTCC8307, Isolated from the Stratospheric Air.</title>
        <authorList>
            <person name="Pawar S.P."/>
            <person name="Dhotre D.P."/>
            <person name="Shetty S.A."/>
            <person name="Chowdhury S.P."/>
            <person name="Chaudhari B.L."/>
            <person name="Shouche Y.S."/>
        </authorList>
    </citation>
    <scope>NUCLEOTIDE SEQUENCE [LARGE SCALE GENOMIC DNA]</scope>
    <source>
        <strain evidence="2 3">PVAS-1</strain>
    </source>
</reference>
<protein>
    <submittedName>
        <fullName evidence="2">Uncharacterized protein</fullName>
    </submittedName>
</protein>
<gene>
    <name evidence="2" type="ORF">B277_11475</name>
</gene>
<dbReference type="EMBL" id="ALWX01000051">
    <property type="protein sequence ID" value="EKA60594.1"/>
    <property type="molecule type" value="Genomic_DNA"/>
</dbReference>
<name>K1DW14_9MICO</name>
<dbReference type="RefSeq" id="WP_007928214.1">
    <property type="nucleotide sequence ID" value="NZ_ALWX01000051.1"/>
</dbReference>
<comment type="caution">
    <text evidence="2">The sequence shown here is derived from an EMBL/GenBank/DDBJ whole genome shotgun (WGS) entry which is preliminary data.</text>
</comment>
<sequence>MDPLRGLIHLGLKVTETTLDRALDVVRLADTLLVTTATTPTSDRETVESVWPEEEQADLDALSSTLRARDEGGAGAATKAPSKKAAAKKVPAKKIVAKKAPVKTATKKAPTKTATKKTVTRKTPAKKASAKKAPVKKTAATPEVDPGA</sequence>